<reference evidence="1" key="1">
    <citation type="journal article" date="2015" name="Genome Biol. Evol.">
        <title>Organellar Genomes of White Spruce (Picea glauca): Assembly and Annotation.</title>
        <authorList>
            <person name="Jackman S.D."/>
            <person name="Warren R.L."/>
            <person name="Gibb E.A."/>
            <person name="Vandervalk B.P."/>
            <person name="Mohamadi H."/>
            <person name="Chu J."/>
            <person name="Raymond A."/>
            <person name="Pleasance S."/>
            <person name="Coope R."/>
            <person name="Wildung M.R."/>
            <person name="Ritland C.E."/>
            <person name="Bousquet J."/>
            <person name="Jones S.J."/>
            <person name="Bohlmann J."/>
            <person name="Birol I."/>
        </authorList>
    </citation>
    <scope>NUCLEOTIDE SEQUENCE [LARGE SCALE GENOMIC DNA]</scope>
    <source>
        <tissue evidence="1">Flushing bud</tissue>
    </source>
</reference>
<sequence>MKQNKASNKIKQDPSLLTSPICLTQLPRFSYLNSPFYPNIPTLNEGSRLNSIRRDLFCSGPHTT</sequence>
<dbReference type="EMBL" id="LKAM01000012">
    <property type="protein sequence ID" value="KUM46253.1"/>
    <property type="molecule type" value="Genomic_DNA"/>
</dbReference>
<gene>
    <name evidence="1" type="ORF">ABT39_MTgene1759</name>
</gene>
<geneLocation type="mitochondrion" evidence="1"/>
<proteinExistence type="predicted"/>
<accession>A0A117NG69</accession>
<comment type="caution">
    <text evidence="1">The sequence shown here is derived from an EMBL/GenBank/DDBJ whole genome shotgun (WGS) entry which is preliminary data.</text>
</comment>
<dbReference type="AlphaFoldDB" id="A0A117NG69"/>
<keyword evidence="1" id="KW-0496">Mitochondrion</keyword>
<protein>
    <submittedName>
        <fullName evidence="1">Uncharacterized protein</fullName>
    </submittedName>
</protein>
<name>A0A117NG69_PICGL</name>
<evidence type="ECO:0000313" key="1">
    <source>
        <dbReference type="EMBL" id="KUM46253.1"/>
    </source>
</evidence>
<organism evidence="1">
    <name type="scientific">Picea glauca</name>
    <name type="common">White spruce</name>
    <name type="synonym">Pinus glauca</name>
    <dbReference type="NCBI Taxonomy" id="3330"/>
    <lineage>
        <taxon>Eukaryota</taxon>
        <taxon>Viridiplantae</taxon>
        <taxon>Streptophyta</taxon>
        <taxon>Embryophyta</taxon>
        <taxon>Tracheophyta</taxon>
        <taxon>Spermatophyta</taxon>
        <taxon>Pinopsida</taxon>
        <taxon>Pinidae</taxon>
        <taxon>Conifers I</taxon>
        <taxon>Pinales</taxon>
        <taxon>Pinaceae</taxon>
        <taxon>Picea</taxon>
    </lineage>
</organism>